<evidence type="ECO:0000313" key="4">
    <source>
        <dbReference type="Proteomes" id="UP000006727"/>
    </source>
</evidence>
<protein>
    <submittedName>
        <fullName evidence="2 3">Uncharacterized protein</fullName>
    </submittedName>
</protein>
<feature type="region of interest" description="Disordered" evidence="1">
    <location>
        <begin position="48"/>
        <end position="69"/>
    </location>
</feature>
<gene>
    <name evidence="2" type="ORF">PHYPA_005718</name>
</gene>
<sequence>MREHRHTTTLEGLFNLISDTLRSSMRHSPEGATRSTAQYYTTAISDPLWMGTPSSNLERPEASNSCHPDLVAAPTHPICQDHASKVSLGQHRDHRLRGNDDAKLRAHGDPSAGRKGVGSVSSYSQNPFRKTDAE</sequence>
<feature type="compositionally biased region" description="Polar residues" evidence="1">
    <location>
        <begin position="119"/>
        <end position="128"/>
    </location>
</feature>
<evidence type="ECO:0000313" key="3">
    <source>
        <dbReference type="EnsemblPlants" id="PAC:32920987.CDS.1"/>
    </source>
</evidence>
<dbReference type="Proteomes" id="UP000006727">
    <property type="component" value="Chromosome 4"/>
</dbReference>
<dbReference type="EMBL" id="ABEU02000004">
    <property type="protein sequence ID" value="PNR54825.1"/>
    <property type="molecule type" value="Genomic_DNA"/>
</dbReference>
<dbReference type="Gramene" id="Pp3c4_3510V3.1">
    <property type="protein sequence ID" value="PAC:32920987.CDS.1"/>
    <property type="gene ID" value="Pp3c4_3510"/>
</dbReference>
<feature type="compositionally biased region" description="Polar residues" evidence="1">
    <location>
        <begin position="52"/>
        <end position="66"/>
    </location>
</feature>
<organism evidence="2">
    <name type="scientific">Physcomitrium patens</name>
    <name type="common">Spreading-leaved earth moss</name>
    <name type="synonym">Physcomitrella patens</name>
    <dbReference type="NCBI Taxonomy" id="3218"/>
    <lineage>
        <taxon>Eukaryota</taxon>
        <taxon>Viridiplantae</taxon>
        <taxon>Streptophyta</taxon>
        <taxon>Embryophyta</taxon>
        <taxon>Bryophyta</taxon>
        <taxon>Bryophytina</taxon>
        <taxon>Bryopsida</taxon>
        <taxon>Funariidae</taxon>
        <taxon>Funariales</taxon>
        <taxon>Funariaceae</taxon>
        <taxon>Physcomitrium</taxon>
    </lineage>
</organism>
<name>A0A2K1KM21_PHYPA</name>
<keyword evidence="4" id="KW-1185">Reference proteome</keyword>
<evidence type="ECO:0000313" key="2">
    <source>
        <dbReference type="EMBL" id="PNR54825.1"/>
    </source>
</evidence>
<proteinExistence type="predicted"/>
<reference evidence="2 4" key="2">
    <citation type="journal article" date="2018" name="Plant J.">
        <title>The Physcomitrella patens chromosome-scale assembly reveals moss genome structure and evolution.</title>
        <authorList>
            <person name="Lang D."/>
            <person name="Ullrich K.K."/>
            <person name="Murat F."/>
            <person name="Fuchs J."/>
            <person name="Jenkins J."/>
            <person name="Haas F.B."/>
            <person name="Piednoel M."/>
            <person name="Gundlach H."/>
            <person name="Van Bel M."/>
            <person name="Meyberg R."/>
            <person name="Vives C."/>
            <person name="Morata J."/>
            <person name="Symeonidi A."/>
            <person name="Hiss M."/>
            <person name="Muchero W."/>
            <person name="Kamisugi Y."/>
            <person name="Saleh O."/>
            <person name="Blanc G."/>
            <person name="Decker E.L."/>
            <person name="van Gessel N."/>
            <person name="Grimwood J."/>
            <person name="Hayes R.D."/>
            <person name="Graham S.W."/>
            <person name="Gunter L.E."/>
            <person name="McDaniel S.F."/>
            <person name="Hoernstein S.N.W."/>
            <person name="Larsson A."/>
            <person name="Li F.W."/>
            <person name="Perroud P.F."/>
            <person name="Phillips J."/>
            <person name="Ranjan P."/>
            <person name="Rokshar D.S."/>
            <person name="Rothfels C.J."/>
            <person name="Schneider L."/>
            <person name="Shu S."/>
            <person name="Stevenson D.W."/>
            <person name="Thummler F."/>
            <person name="Tillich M."/>
            <person name="Villarreal Aguilar J.C."/>
            <person name="Widiez T."/>
            <person name="Wong G.K."/>
            <person name="Wymore A."/>
            <person name="Zhang Y."/>
            <person name="Zimmer A.D."/>
            <person name="Quatrano R.S."/>
            <person name="Mayer K.F.X."/>
            <person name="Goodstein D."/>
            <person name="Casacuberta J.M."/>
            <person name="Vandepoele K."/>
            <person name="Reski R."/>
            <person name="Cuming A.C."/>
            <person name="Tuskan G.A."/>
            <person name="Maumus F."/>
            <person name="Salse J."/>
            <person name="Schmutz J."/>
            <person name="Rensing S.A."/>
        </authorList>
    </citation>
    <scope>NUCLEOTIDE SEQUENCE [LARGE SCALE GENOMIC DNA]</scope>
    <source>
        <strain evidence="3 4">cv. Gransden 2004</strain>
    </source>
</reference>
<evidence type="ECO:0000256" key="1">
    <source>
        <dbReference type="SAM" id="MobiDB-lite"/>
    </source>
</evidence>
<accession>A0A2K1KM21</accession>
<reference evidence="3" key="3">
    <citation type="submission" date="2020-12" db="UniProtKB">
        <authorList>
            <consortium name="EnsemblPlants"/>
        </authorList>
    </citation>
    <scope>IDENTIFICATION</scope>
</reference>
<dbReference type="EnsemblPlants" id="Pp3c4_3510V3.1">
    <property type="protein sequence ID" value="PAC:32920987.CDS.1"/>
    <property type="gene ID" value="Pp3c4_3510"/>
</dbReference>
<feature type="region of interest" description="Disordered" evidence="1">
    <location>
        <begin position="84"/>
        <end position="134"/>
    </location>
</feature>
<dbReference type="AlphaFoldDB" id="A0A2K1KM21"/>
<reference evidence="2 4" key="1">
    <citation type="journal article" date="2008" name="Science">
        <title>The Physcomitrella genome reveals evolutionary insights into the conquest of land by plants.</title>
        <authorList>
            <person name="Rensing S."/>
            <person name="Lang D."/>
            <person name="Zimmer A."/>
            <person name="Terry A."/>
            <person name="Salamov A."/>
            <person name="Shapiro H."/>
            <person name="Nishiyama T."/>
            <person name="Perroud P.-F."/>
            <person name="Lindquist E."/>
            <person name="Kamisugi Y."/>
            <person name="Tanahashi T."/>
            <person name="Sakakibara K."/>
            <person name="Fujita T."/>
            <person name="Oishi K."/>
            <person name="Shin-I T."/>
            <person name="Kuroki Y."/>
            <person name="Toyoda A."/>
            <person name="Suzuki Y."/>
            <person name="Hashimoto A."/>
            <person name="Yamaguchi K."/>
            <person name="Sugano A."/>
            <person name="Kohara Y."/>
            <person name="Fujiyama A."/>
            <person name="Anterola A."/>
            <person name="Aoki S."/>
            <person name="Ashton N."/>
            <person name="Barbazuk W.B."/>
            <person name="Barker E."/>
            <person name="Bennetzen J."/>
            <person name="Bezanilla M."/>
            <person name="Blankenship R."/>
            <person name="Cho S.H."/>
            <person name="Dutcher S."/>
            <person name="Estelle M."/>
            <person name="Fawcett J.A."/>
            <person name="Gundlach H."/>
            <person name="Hanada K."/>
            <person name="Heyl A."/>
            <person name="Hicks K.A."/>
            <person name="Hugh J."/>
            <person name="Lohr M."/>
            <person name="Mayer K."/>
            <person name="Melkozernov A."/>
            <person name="Murata T."/>
            <person name="Nelson D."/>
            <person name="Pils B."/>
            <person name="Prigge M."/>
            <person name="Reiss B."/>
            <person name="Renner T."/>
            <person name="Rombauts S."/>
            <person name="Rushton P."/>
            <person name="Sanderfoot A."/>
            <person name="Schween G."/>
            <person name="Shiu S.-H."/>
            <person name="Stueber K."/>
            <person name="Theodoulou F.L."/>
            <person name="Tu H."/>
            <person name="Van de Peer Y."/>
            <person name="Verrier P.J."/>
            <person name="Waters E."/>
            <person name="Wood A."/>
            <person name="Yang L."/>
            <person name="Cove D."/>
            <person name="Cuming A."/>
            <person name="Hasebe M."/>
            <person name="Lucas S."/>
            <person name="Mishler D.B."/>
            <person name="Reski R."/>
            <person name="Grigoriev I."/>
            <person name="Quatrano R.S."/>
            <person name="Boore J.L."/>
        </authorList>
    </citation>
    <scope>NUCLEOTIDE SEQUENCE [LARGE SCALE GENOMIC DNA]</scope>
    <source>
        <strain evidence="3 4">cv. Gransden 2004</strain>
    </source>
</reference>
<dbReference type="InParanoid" id="A0A2K1KM21"/>
<feature type="compositionally biased region" description="Basic and acidic residues" evidence="1">
    <location>
        <begin position="96"/>
        <end position="108"/>
    </location>
</feature>